<accession>A0ABP0G870</accession>
<comment type="caution">
    <text evidence="1">The sequence shown here is derived from an EMBL/GenBank/DDBJ whole genome shotgun (WGS) entry which is preliminary data.</text>
</comment>
<protein>
    <submittedName>
        <fullName evidence="1">Uncharacterized protein</fullName>
    </submittedName>
</protein>
<organism evidence="1 2">
    <name type="scientific">Clavelina lepadiformis</name>
    <name type="common">Light-bulb sea squirt</name>
    <name type="synonym">Ascidia lepadiformis</name>
    <dbReference type="NCBI Taxonomy" id="159417"/>
    <lineage>
        <taxon>Eukaryota</taxon>
        <taxon>Metazoa</taxon>
        <taxon>Chordata</taxon>
        <taxon>Tunicata</taxon>
        <taxon>Ascidiacea</taxon>
        <taxon>Aplousobranchia</taxon>
        <taxon>Clavelinidae</taxon>
        <taxon>Clavelina</taxon>
    </lineage>
</organism>
<keyword evidence="2" id="KW-1185">Reference proteome</keyword>
<dbReference type="EMBL" id="CAWYQH010000103">
    <property type="protein sequence ID" value="CAK8687031.1"/>
    <property type="molecule type" value="Genomic_DNA"/>
</dbReference>
<sequence length="237" mass="26628">MEIISGLNNLLQQGCDPNLNVVTFPSKNSYFDVKIWVEICGPRQACTVKNLSVSLTKNHRDNTDVISDLFNANSSQNLQQTAQLILPMSSANILEQFQINKVYDRVAKYPLKTLTSTKQLADVLRHLIDGFGVRNDYHVRLIAKVLDRIELTVHKPSTSEDDDDVIRSIAASCFLVMSHLMQFSNEISFKIKESSRMTRLGKLLMTSLIPGEDTMTFGTESVKGRFLKLNNGVISKC</sequence>
<evidence type="ECO:0000313" key="2">
    <source>
        <dbReference type="Proteomes" id="UP001642483"/>
    </source>
</evidence>
<gene>
    <name evidence="1" type="ORF">CVLEPA_LOCUS19059</name>
</gene>
<proteinExistence type="predicted"/>
<name>A0ABP0G870_CLALP</name>
<reference evidence="1 2" key="1">
    <citation type="submission" date="2024-02" db="EMBL/GenBank/DDBJ databases">
        <authorList>
            <person name="Daric V."/>
            <person name="Darras S."/>
        </authorList>
    </citation>
    <scope>NUCLEOTIDE SEQUENCE [LARGE SCALE GENOMIC DNA]</scope>
</reference>
<evidence type="ECO:0000313" key="1">
    <source>
        <dbReference type="EMBL" id="CAK8687031.1"/>
    </source>
</evidence>
<dbReference type="Proteomes" id="UP001642483">
    <property type="component" value="Unassembled WGS sequence"/>
</dbReference>